<evidence type="ECO:0000313" key="1">
    <source>
        <dbReference type="Proteomes" id="UP000095283"/>
    </source>
</evidence>
<evidence type="ECO:0000313" key="2">
    <source>
        <dbReference type="WBParaSite" id="Hba_03769"/>
    </source>
</evidence>
<keyword evidence="1" id="KW-1185">Reference proteome</keyword>
<organism evidence="1 2">
    <name type="scientific">Heterorhabditis bacteriophora</name>
    <name type="common">Entomopathogenic nematode worm</name>
    <dbReference type="NCBI Taxonomy" id="37862"/>
    <lineage>
        <taxon>Eukaryota</taxon>
        <taxon>Metazoa</taxon>
        <taxon>Ecdysozoa</taxon>
        <taxon>Nematoda</taxon>
        <taxon>Chromadorea</taxon>
        <taxon>Rhabditida</taxon>
        <taxon>Rhabditina</taxon>
        <taxon>Rhabditomorpha</taxon>
        <taxon>Strongyloidea</taxon>
        <taxon>Heterorhabditidae</taxon>
        <taxon>Heterorhabditis</taxon>
    </lineage>
</organism>
<proteinExistence type="predicted"/>
<accession>A0A1I7WFL3</accession>
<dbReference type="Pfam" id="PF14776">
    <property type="entry name" value="UNC-79"/>
    <property type="match status" value="1"/>
</dbReference>
<sequence length="178" mass="20183">MADERRMLSRFGVWLMAALCPPNETADKVYNSLVWRFQFRWICFWNSLYFQIYIFSASPGSAPALQSTERTGVLHFQTAKVEEADSDEFVDILPSEEVETAMAHATTLTEIDVGRETCHVVTSSLVEGIRDGTTPVTPLVSRVPQEEFWATSVGRFRFSLDQLSPQLKMIHALLSNFL</sequence>
<dbReference type="Proteomes" id="UP000095283">
    <property type="component" value="Unplaced"/>
</dbReference>
<reference evidence="2" key="1">
    <citation type="submission" date="2016-11" db="UniProtKB">
        <authorList>
            <consortium name="WormBaseParasite"/>
        </authorList>
    </citation>
    <scope>IDENTIFICATION</scope>
</reference>
<dbReference type="InterPro" id="IPR024855">
    <property type="entry name" value="UNC79"/>
</dbReference>
<protein>
    <submittedName>
        <fullName evidence="2">Transmembrane protein</fullName>
    </submittedName>
</protein>
<dbReference type="AlphaFoldDB" id="A0A1I7WFL3"/>
<name>A0A1I7WFL3_HETBA</name>
<dbReference type="WBParaSite" id="Hba_03769">
    <property type="protein sequence ID" value="Hba_03769"/>
    <property type="gene ID" value="Hba_03769"/>
</dbReference>
<dbReference type="PANTHER" id="PTHR21696:SF2">
    <property type="entry name" value="PROTEIN UNC-79 HOMOLOG"/>
    <property type="match status" value="1"/>
</dbReference>
<dbReference type="PANTHER" id="PTHR21696">
    <property type="entry name" value="PROTEIN UNC-79 HOMOLOG"/>
    <property type="match status" value="1"/>
</dbReference>